<feature type="binding site" evidence="12">
    <location>
        <position position="328"/>
    </location>
    <ligand>
        <name>UDP-N-acetyl-alpha-D-glucosamine</name>
        <dbReference type="ChEBI" id="CHEBI:57705"/>
    </ligand>
</feature>
<evidence type="ECO:0000256" key="12">
    <source>
        <dbReference type="HAMAP-Rule" id="MF_00111"/>
    </source>
</evidence>
<dbReference type="InterPro" id="IPR001986">
    <property type="entry name" value="Enolpyruvate_Tfrase_dom"/>
</dbReference>
<comment type="subcellular location">
    <subcellularLocation>
        <location evidence="1 12">Cytoplasm</location>
    </subcellularLocation>
</comment>
<dbReference type="InterPro" id="IPR005750">
    <property type="entry name" value="UDP_GlcNAc_COvinyl_MurA"/>
</dbReference>
<dbReference type="Pfam" id="PF00275">
    <property type="entry name" value="EPSP_synthase"/>
    <property type="match status" value="1"/>
</dbReference>
<feature type="binding site" evidence="12">
    <location>
        <begin position="121"/>
        <end position="125"/>
    </location>
    <ligand>
        <name>UDP-N-acetyl-alpha-D-glucosamine</name>
        <dbReference type="ChEBI" id="CHEBI:57705"/>
    </ligand>
</feature>
<feature type="active site" description="Proton donor" evidence="12">
    <location>
        <position position="116"/>
    </location>
</feature>
<accession>A0ABR7NT32</accession>
<comment type="caution">
    <text evidence="12">Lacks conserved residue(s) required for the propagation of feature annotation.</text>
</comment>
<evidence type="ECO:0000256" key="5">
    <source>
        <dbReference type="ARBA" id="ARBA00022679"/>
    </source>
</evidence>
<keyword evidence="5 12" id="KW-0808">Transferase</keyword>
<dbReference type="EMBL" id="JACRTJ010000018">
    <property type="protein sequence ID" value="MBC8599143.1"/>
    <property type="molecule type" value="Genomic_DNA"/>
</dbReference>
<dbReference type="RefSeq" id="WP_262427492.1">
    <property type="nucleotide sequence ID" value="NZ_JACRTJ010000018.1"/>
</dbReference>
<name>A0ABR7NT32_9FIRM</name>
<dbReference type="SUPFAM" id="SSF55205">
    <property type="entry name" value="EPT/RTPC-like"/>
    <property type="match status" value="1"/>
</dbReference>
<feature type="domain" description="Enolpyruvate transferase" evidence="13">
    <location>
        <begin position="7"/>
        <end position="406"/>
    </location>
</feature>
<evidence type="ECO:0000313" key="15">
    <source>
        <dbReference type="Proteomes" id="UP000647491"/>
    </source>
</evidence>
<dbReference type="GO" id="GO:0008760">
    <property type="term" value="F:UDP-N-acetylglucosamine 1-carboxyvinyltransferase activity"/>
    <property type="evidence" value="ECO:0007669"/>
    <property type="project" value="UniProtKB-EC"/>
</dbReference>
<dbReference type="InterPro" id="IPR013792">
    <property type="entry name" value="RNA3'P_cycl/enolpyr_Trfase_a/b"/>
</dbReference>
<dbReference type="HAMAP" id="MF_00111">
    <property type="entry name" value="MurA"/>
    <property type="match status" value="1"/>
</dbReference>
<evidence type="ECO:0000256" key="9">
    <source>
        <dbReference type="ARBA" id="ARBA00023316"/>
    </source>
</evidence>
<evidence type="ECO:0000256" key="7">
    <source>
        <dbReference type="ARBA" id="ARBA00022984"/>
    </source>
</evidence>
<comment type="catalytic activity">
    <reaction evidence="11 12">
        <text>phosphoenolpyruvate + UDP-N-acetyl-alpha-D-glucosamine = UDP-N-acetyl-3-O-(1-carboxyvinyl)-alpha-D-glucosamine + phosphate</text>
        <dbReference type="Rhea" id="RHEA:18681"/>
        <dbReference type="ChEBI" id="CHEBI:43474"/>
        <dbReference type="ChEBI" id="CHEBI:57705"/>
        <dbReference type="ChEBI" id="CHEBI:58702"/>
        <dbReference type="ChEBI" id="CHEBI:68483"/>
        <dbReference type="EC" id="2.5.1.7"/>
    </reaction>
</comment>
<evidence type="ECO:0000256" key="1">
    <source>
        <dbReference type="ARBA" id="ARBA00004496"/>
    </source>
</evidence>
<evidence type="ECO:0000256" key="6">
    <source>
        <dbReference type="ARBA" id="ARBA00022960"/>
    </source>
</evidence>
<sequence>MSAIQIQGLRPLKGTVGIQGSKNAVLPMMAASLLADGVTVIRHVPEIEDVFSMMGILESLGCKCSLEKGVLTVDTKASSGHRIPEEYVGKMRSSCLLLGPLLAERGEAVTYYPGGCVIGKRPIDLHLYALKRLGASFFEAGGMILARADRLRGARIRFSYPSVGATENAILAAVTAEGETEIENCAREPEIMELCRFLAAMGARIRGAGKSRIAVEGVRRLYPAEFFLGGDRICAGTYLAAAAMTAGDVTVMGAEPEDLREPVYILRRMGADISIKEREKEIRLRMDQRPGPVSLCTGPYPGFPTDLQSVFLAAASVACGESRITETVFEARFAAAALLRQFGARIRTEGQTAVALGTYPLRPGIADAPDLRGGAALVLAGLAADGLSIIGSCRHIRRGYEDLCRDLGSLGAEICWL</sequence>
<keyword evidence="7 12" id="KW-0573">Peptidoglycan synthesis</keyword>
<keyword evidence="15" id="KW-1185">Reference proteome</keyword>
<reference evidence="14 15" key="1">
    <citation type="submission" date="2020-08" db="EMBL/GenBank/DDBJ databases">
        <title>Genome public.</title>
        <authorList>
            <person name="Liu C."/>
            <person name="Sun Q."/>
        </authorList>
    </citation>
    <scope>NUCLEOTIDE SEQUENCE [LARGE SCALE GENOMIC DNA]</scope>
    <source>
        <strain evidence="14 15">BX10</strain>
    </source>
</reference>
<dbReference type="CDD" id="cd01555">
    <property type="entry name" value="UdpNAET"/>
    <property type="match status" value="1"/>
</dbReference>
<feature type="binding site" evidence="12">
    <location>
        <position position="306"/>
    </location>
    <ligand>
        <name>UDP-N-acetyl-alpha-D-glucosamine</name>
        <dbReference type="ChEBI" id="CHEBI:57705"/>
    </ligand>
</feature>
<comment type="similarity">
    <text evidence="10 12">Belongs to the EPSP synthase family. MurA subfamily.</text>
</comment>
<feature type="binding site" evidence="12">
    <location>
        <position position="92"/>
    </location>
    <ligand>
        <name>UDP-N-acetyl-alpha-D-glucosamine</name>
        <dbReference type="ChEBI" id="CHEBI:57705"/>
    </ligand>
</feature>
<evidence type="ECO:0000259" key="13">
    <source>
        <dbReference type="Pfam" id="PF00275"/>
    </source>
</evidence>
<dbReference type="EC" id="2.5.1.7" evidence="12"/>
<organism evidence="14 15">
    <name type="scientific">Enterocloster hominis</name>
    <name type="common">ex Liu et al. 2021</name>
    <dbReference type="NCBI Taxonomy" id="2763663"/>
    <lineage>
        <taxon>Bacteria</taxon>
        <taxon>Bacillati</taxon>
        <taxon>Bacillota</taxon>
        <taxon>Clostridia</taxon>
        <taxon>Lachnospirales</taxon>
        <taxon>Lachnospiraceae</taxon>
        <taxon>Enterocloster</taxon>
    </lineage>
</organism>
<keyword evidence="12" id="KW-0670">Pyruvate</keyword>
<dbReference type="InterPro" id="IPR050068">
    <property type="entry name" value="MurA_subfamily"/>
</dbReference>
<keyword evidence="9 12" id="KW-0961">Cell wall biogenesis/degradation</keyword>
<comment type="caution">
    <text evidence="14">The sequence shown here is derived from an EMBL/GenBank/DDBJ whole genome shotgun (WGS) entry which is preliminary data.</text>
</comment>
<dbReference type="PANTHER" id="PTHR43783:SF1">
    <property type="entry name" value="UDP-N-ACETYLGLUCOSAMINE 1-CARBOXYVINYLTRANSFERASE"/>
    <property type="match status" value="1"/>
</dbReference>
<keyword evidence="8 12" id="KW-0131">Cell cycle</keyword>
<evidence type="ECO:0000256" key="8">
    <source>
        <dbReference type="ARBA" id="ARBA00023306"/>
    </source>
</evidence>
<protein>
    <recommendedName>
        <fullName evidence="12">UDP-N-acetylglucosamine 1-carboxyvinyltransferase</fullName>
        <ecNumber evidence="12">2.5.1.7</ecNumber>
    </recommendedName>
    <alternativeName>
        <fullName evidence="12">Enoylpyruvate transferase</fullName>
    </alternativeName>
    <alternativeName>
        <fullName evidence="12">UDP-N-acetylglucosamine enolpyruvyl transferase</fullName>
        <shortName evidence="12">EPT</shortName>
    </alternativeName>
</protein>
<gene>
    <name evidence="12 14" type="primary">murA</name>
    <name evidence="14" type="ORF">H8708_07865</name>
</gene>
<keyword evidence="3 12" id="KW-0963">Cytoplasm</keyword>
<evidence type="ECO:0000256" key="10">
    <source>
        <dbReference type="ARBA" id="ARBA00038367"/>
    </source>
</evidence>
<feature type="modified residue" description="2-(S-cysteinyl)pyruvic acid O-phosphothioketal" evidence="12">
    <location>
        <position position="116"/>
    </location>
</feature>
<dbReference type="PANTHER" id="PTHR43783">
    <property type="entry name" value="UDP-N-ACETYLGLUCOSAMINE 1-CARBOXYVINYLTRANSFERASE"/>
    <property type="match status" value="1"/>
</dbReference>
<evidence type="ECO:0000313" key="14">
    <source>
        <dbReference type="EMBL" id="MBC8599143.1"/>
    </source>
</evidence>
<keyword evidence="6 12" id="KW-0133">Cell shape</keyword>
<dbReference type="Proteomes" id="UP000647491">
    <property type="component" value="Unassembled WGS sequence"/>
</dbReference>
<dbReference type="InterPro" id="IPR036968">
    <property type="entry name" value="Enolpyruvate_Tfrase_sf"/>
</dbReference>
<evidence type="ECO:0000256" key="4">
    <source>
        <dbReference type="ARBA" id="ARBA00022618"/>
    </source>
</evidence>
<dbReference type="NCBIfam" id="NF006873">
    <property type="entry name" value="PRK09369.1"/>
    <property type="match status" value="1"/>
</dbReference>
<comment type="function">
    <text evidence="12">Cell wall formation. Adds enolpyruvyl to UDP-N-acetylglucosamine.</text>
</comment>
<evidence type="ECO:0000256" key="2">
    <source>
        <dbReference type="ARBA" id="ARBA00004752"/>
    </source>
</evidence>
<dbReference type="Gene3D" id="3.65.10.10">
    <property type="entry name" value="Enolpyruvate transferase domain"/>
    <property type="match status" value="2"/>
</dbReference>
<evidence type="ECO:0000256" key="3">
    <source>
        <dbReference type="ARBA" id="ARBA00022490"/>
    </source>
</evidence>
<dbReference type="NCBIfam" id="TIGR01072">
    <property type="entry name" value="murA"/>
    <property type="match status" value="1"/>
</dbReference>
<comment type="pathway">
    <text evidence="2 12">Cell wall biogenesis; peptidoglycan biosynthesis.</text>
</comment>
<keyword evidence="4 12" id="KW-0132">Cell division</keyword>
<feature type="binding site" evidence="12">
    <location>
        <begin position="22"/>
        <end position="23"/>
    </location>
    <ligand>
        <name>phosphoenolpyruvate</name>
        <dbReference type="ChEBI" id="CHEBI:58702"/>
    </ligand>
</feature>
<evidence type="ECO:0000256" key="11">
    <source>
        <dbReference type="ARBA" id="ARBA00047527"/>
    </source>
</evidence>
<proteinExistence type="inferred from homology"/>